<dbReference type="SUPFAM" id="SSF81606">
    <property type="entry name" value="PP2C-like"/>
    <property type="match status" value="1"/>
</dbReference>
<comment type="caution">
    <text evidence="1">The sequence shown here is derived from an EMBL/GenBank/DDBJ whole genome shotgun (WGS) entry which is preliminary data.</text>
</comment>
<dbReference type="AlphaFoldDB" id="A0A392PNL3"/>
<keyword evidence="2" id="KW-1185">Reference proteome</keyword>
<organism evidence="1 2">
    <name type="scientific">Trifolium medium</name>
    <dbReference type="NCBI Taxonomy" id="97028"/>
    <lineage>
        <taxon>Eukaryota</taxon>
        <taxon>Viridiplantae</taxon>
        <taxon>Streptophyta</taxon>
        <taxon>Embryophyta</taxon>
        <taxon>Tracheophyta</taxon>
        <taxon>Spermatophyta</taxon>
        <taxon>Magnoliopsida</taxon>
        <taxon>eudicotyledons</taxon>
        <taxon>Gunneridae</taxon>
        <taxon>Pentapetalae</taxon>
        <taxon>rosids</taxon>
        <taxon>fabids</taxon>
        <taxon>Fabales</taxon>
        <taxon>Fabaceae</taxon>
        <taxon>Papilionoideae</taxon>
        <taxon>50 kb inversion clade</taxon>
        <taxon>NPAAA clade</taxon>
        <taxon>Hologalegina</taxon>
        <taxon>IRL clade</taxon>
        <taxon>Trifolieae</taxon>
        <taxon>Trifolium</taxon>
    </lineage>
</organism>
<keyword evidence="1" id="KW-0418">Kinase</keyword>
<reference evidence="1 2" key="1">
    <citation type="journal article" date="2018" name="Front. Plant Sci.">
        <title>Red Clover (Trifolium pratense) and Zigzag Clover (T. medium) - A Picture of Genomic Similarities and Differences.</title>
        <authorList>
            <person name="Dluhosova J."/>
            <person name="Istvanek J."/>
            <person name="Nedelnik J."/>
            <person name="Repkova J."/>
        </authorList>
    </citation>
    <scope>NUCLEOTIDE SEQUENCE [LARGE SCALE GENOMIC DNA]</scope>
    <source>
        <strain evidence="2">cv. 10/8</strain>
        <tissue evidence="1">Leaf</tissue>
    </source>
</reference>
<proteinExistence type="predicted"/>
<dbReference type="Gene3D" id="3.60.40.10">
    <property type="entry name" value="PPM-type phosphatase domain"/>
    <property type="match status" value="1"/>
</dbReference>
<sequence>MNYTEQQLTAAVVSDGLRPVLASKELGIPSRLISMIQKCWDANPKSRPSFDDIVKELDFIMEQRKVMKVEDMHIRACNLPVDQVVDKTYQESISWSTQGELLARSTSSSTDSGSRTWCESYDEFSAYRPTLSWGSYATCGRRETMEDTHFILPHVCNEKDVYAFGIFDGHRGQHLVVI</sequence>
<evidence type="ECO:0000313" key="2">
    <source>
        <dbReference type="Proteomes" id="UP000265520"/>
    </source>
</evidence>
<name>A0A392PNL3_9FABA</name>
<dbReference type="InterPro" id="IPR011009">
    <property type="entry name" value="Kinase-like_dom_sf"/>
</dbReference>
<dbReference type="Gene3D" id="1.10.510.10">
    <property type="entry name" value="Transferase(Phosphotransferase) domain 1"/>
    <property type="match status" value="1"/>
</dbReference>
<dbReference type="EMBL" id="LXQA010089238">
    <property type="protein sequence ID" value="MCI13693.1"/>
    <property type="molecule type" value="Genomic_DNA"/>
</dbReference>
<accession>A0A392PNL3</accession>
<dbReference type="InterPro" id="IPR036457">
    <property type="entry name" value="PPM-type-like_dom_sf"/>
</dbReference>
<dbReference type="SUPFAM" id="SSF56112">
    <property type="entry name" value="Protein kinase-like (PK-like)"/>
    <property type="match status" value="1"/>
</dbReference>
<keyword evidence="1" id="KW-0808">Transferase</keyword>
<dbReference type="GO" id="GO:0016301">
    <property type="term" value="F:kinase activity"/>
    <property type="evidence" value="ECO:0007669"/>
    <property type="project" value="UniProtKB-KW"/>
</dbReference>
<protein>
    <submittedName>
        <fullName evidence="1">Protein kinase and PP2C-like domain-containing protein</fullName>
    </submittedName>
</protein>
<evidence type="ECO:0000313" key="1">
    <source>
        <dbReference type="EMBL" id="MCI13693.1"/>
    </source>
</evidence>
<dbReference type="Proteomes" id="UP000265520">
    <property type="component" value="Unassembled WGS sequence"/>
</dbReference>